<dbReference type="Proteomes" id="UP000805841">
    <property type="component" value="Unassembled WGS sequence"/>
</dbReference>
<keyword evidence="1" id="KW-1133">Transmembrane helix</keyword>
<proteinExistence type="predicted"/>
<comment type="caution">
    <text evidence="2">The sequence shown here is derived from an EMBL/GenBank/DDBJ whole genome shotgun (WGS) entry which is preliminary data.</text>
</comment>
<feature type="transmembrane region" description="Helical" evidence="1">
    <location>
        <begin position="81"/>
        <end position="101"/>
    </location>
</feature>
<evidence type="ECO:0000256" key="1">
    <source>
        <dbReference type="SAM" id="Phobius"/>
    </source>
</evidence>
<keyword evidence="1" id="KW-0472">Membrane</keyword>
<name>A0ABR7ZAC6_9PSED</name>
<organism evidence="2 3">
    <name type="scientific">Pseudomonas typographi</name>
    <dbReference type="NCBI Taxonomy" id="2715964"/>
    <lineage>
        <taxon>Bacteria</taxon>
        <taxon>Pseudomonadati</taxon>
        <taxon>Pseudomonadota</taxon>
        <taxon>Gammaproteobacteria</taxon>
        <taxon>Pseudomonadales</taxon>
        <taxon>Pseudomonadaceae</taxon>
        <taxon>Pseudomonas</taxon>
    </lineage>
</organism>
<reference evidence="2 3" key="1">
    <citation type="journal article" date="2020" name="Insects">
        <title>Bacteria Belonging to Pseudomonas typographi sp. nov. from the Bark Beetle Ips typographus Have Genomic Potential to Aid in the Host Ecology.</title>
        <authorList>
            <person name="Peral-Aranega E."/>
            <person name="Saati-Santamaria Z."/>
            <person name="Kolarik M."/>
            <person name="Rivas R."/>
            <person name="Garcia-Fraile P."/>
        </authorList>
    </citation>
    <scope>NUCLEOTIDE SEQUENCE [LARGE SCALE GENOMIC DNA]</scope>
    <source>
        <strain evidence="2 3">CA3A</strain>
    </source>
</reference>
<keyword evidence="1" id="KW-0812">Transmembrane</keyword>
<sequence length="158" mass="17109">MTLEPGKFAAGVATRQASRWEFTLLEPLVFNDPVHGMLEAPAGFISDLASIRILREVCRWGAIGALIAGAVLTFVSWLAPLLWIIAVGALALYGICAGYGMRPAILHDELYTRGAFTRAECDAIFYRALTTGDGTARWRAWIFYAGVRLGGASHYGTA</sequence>
<accession>A0ABR7ZAC6</accession>
<gene>
    <name evidence="2" type="ORF">HAQ05_27990</name>
</gene>
<dbReference type="InterPro" id="IPR010767">
    <property type="entry name" value="Phage_CGC-2007_Cje0229"/>
</dbReference>
<dbReference type="EMBL" id="JAAOCA010000116">
    <property type="protein sequence ID" value="MBD1602510.1"/>
    <property type="molecule type" value="Genomic_DNA"/>
</dbReference>
<dbReference type="RefSeq" id="WP_190427634.1">
    <property type="nucleotide sequence ID" value="NZ_JAAOCA010000116.1"/>
</dbReference>
<evidence type="ECO:0000313" key="3">
    <source>
        <dbReference type="Proteomes" id="UP000805841"/>
    </source>
</evidence>
<protein>
    <submittedName>
        <fullName evidence="2">DUF1353 domain-containing protein</fullName>
    </submittedName>
</protein>
<keyword evidence="3" id="KW-1185">Reference proteome</keyword>
<feature type="transmembrane region" description="Helical" evidence="1">
    <location>
        <begin position="57"/>
        <end position="75"/>
    </location>
</feature>
<dbReference type="Pfam" id="PF07087">
    <property type="entry name" value="DUF1353"/>
    <property type="match status" value="1"/>
</dbReference>
<evidence type="ECO:0000313" key="2">
    <source>
        <dbReference type="EMBL" id="MBD1602510.1"/>
    </source>
</evidence>